<dbReference type="SUPFAM" id="SSF52540">
    <property type="entry name" value="P-loop containing nucleoside triphosphate hydrolases"/>
    <property type="match status" value="1"/>
</dbReference>
<dbReference type="RefSeq" id="WP_190475611.1">
    <property type="nucleotide sequence ID" value="NZ_JACJPW010000195.1"/>
</dbReference>
<keyword evidence="3" id="KW-1185">Reference proteome</keyword>
<reference evidence="2" key="1">
    <citation type="journal article" date="2015" name="ISME J.">
        <title>Draft Genome Sequence of Streptomyces incarnatus NRRL8089, which Produces the Nucleoside Antibiotic Sinefungin.</title>
        <authorList>
            <person name="Oshima K."/>
            <person name="Hattori M."/>
            <person name="Shimizu H."/>
            <person name="Fukuda K."/>
            <person name="Nemoto M."/>
            <person name="Inagaki K."/>
            <person name="Tamura T."/>
        </authorList>
    </citation>
    <scope>NUCLEOTIDE SEQUENCE</scope>
    <source>
        <strain evidence="2">FACHB-1375</strain>
    </source>
</reference>
<dbReference type="AlphaFoldDB" id="A0A926ZL47"/>
<evidence type="ECO:0000313" key="2">
    <source>
        <dbReference type="EMBL" id="MBD2186354.1"/>
    </source>
</evidence>
<feature type="domain" description="Orc1-like AAA ATPase" evidence="1">
    <location>
        <begin position="52"/>
        <end position="272"/>
    </location>
</feature>
<protein>
    <submittedName>
        <fullName evidence="2">ATP-binding protein</fullName>
    </submittedName>
</protein>
<gene>
    <name evidence="2" type="ORF">H6G03_35765</name>
</gene>
<sequence>MTATISTFSPIEKLNAAIQSHNPFARAAVVRVNDVWGQGFPDLSTLNAHASDAVFQAIQQVSSGEAKVTSLAITAEKGVGKTHLLSRIRHYLQAHGSALFIYAGANRFTHSDLLKYQFLQILSDSLNQVGSQGVKQWQELATAMLNIATEKQNSPKDLIEKKFSYALAKNKNLIDHLTASIIKNHPNSDPDIIRAILWTLSESNASYAIKWLSGNDLSEAKAAELGLPNIDKEQREANAFESVLQILTLLSDYKPVVICFDELEIVNLDEGSFHKPEAVAGLVKNIFDSLNLLSTSKGVVILTVMMPDTWKLKIKKLSGGIPDRLSSAATESIELRPMDGDSIVQLVTLWLKDFYRSKNLVPHHPLYPFTENQLRQQVKEKPPVRKVLQWCATNFQVSSTSSSDNGFKQPDTPPHPVEVAFSKEMTVIEQSIDTLMEDKATLADALRWGFQSLIKLGETIEEAKVYRLEEIEPKKENSGYIDFKILVKQNAKAIKIGVAVLQQSSTHSVLAGLRRLIAFKTFGIHRSCLVRAKEINPGATQAQECLNKLISSKRGEWVPLKVNPIKPLLAIRSVYLGQVDHGLTEKEILEFIAQRKLVINNYIIRKIISEPTGKIPNIIDLDKSEEVIIESPDPIATEKDANEKQGKLITSDLSWIDNITKLGNRSKELDEGKSNYQAGTDFENIVRRSLEFIGFTINESYKGGAGGLDLFCSKPYPLAGECKAGRSIPDRTVEELDRIGKRHLKENYMTAVRLIIGPGEPTKNLRESAEVSKVSIIKPMTLQKLVELQAKYPGSVNLIELKPYLEAGQIDSKIHEYIEKVLKDIRLRSHIVEAVKQLGEAGSGHLTAEVRVQYNAVFKEKEQTFKPEDLRLVHELLLELSSPLTGYLGRKKGSDWQSDRFCFLRDLPIE</sequence>
<name>A0A926ZL47_9CYAN</name>
<evidence type="ECO:0000313" key="3">
    <source>
        <dbReference type="Proteomes" id="UP000641646"/>
    </source>
</evidence>
<dbReference type="GO" id="GO:0005524">
    <property type="term" value="F:ATP binding"/>
    <property type="evidence" value="ECO:0007669"/>
    <property type="project" value="UniProtKB-KW"/>
</dbReference>
<dbReference type="Gene3D" id="3.40.50.300">
    <property type="entry name" value="P-loop containing nucleotide triphosphate hydrolases"/>
    <property type="match status" value="1"/>
</dbReference>
<dbReference type="InterPro" id="IPR041664">
    <property type="entry name" value="AAA_16"/>
</dbReference>
<keyword evidence="2" id="KW-0067">ATP-binding</keyword>
<dbReference type="Pfam" id="PF13191">
    <property type="entry name" value="AAA_16"/>
    <property type="match status" value="1"/>
</dbReference>
<dbReference type="EMBL" id="JACJPW010000195">
    <property type="protein sequence ID" value="MBD2186354.1"/>
    <property type="molecule type" value="Genomic_DNA"/>
</dbReference>
<dbReference type="Proteomes" id="UP000641646">
    <property type="component" value="Unassembled WGS sequence"/>
</dbReference>
<keyword evidence="2" id="KW-0547">Nucleotide-binding</keyword>
<proteinExistence type="predicted"/>
<reference evidence="2" key="2">
    <citation type="submission" date="2020-08" db="EMBL/GenBank/DDBJ databases">
        <authorList>
            <person name="Chen M."/>
            <person name="Teng W."/>
            <person name="Zhao L."/>
            <person name="Hu C."/>
            <person name="Zhou Y."/>
            <person name="Han B."/>
            <person name="Song L."/>
            <person name="Shu W."/>
        </authorList>
    </citation>
    <scope>NUCLEOTIDE SEQUENCE</scope>
    <source>
        <strain evidence="2">FACHB-1375</strain>
    </source>
</reference>
<accession>A0A926ZL47</accession>
<evidence type="ECO:0000259" key="1">
    <source>
        <dbReference type="Pfam" id="PF13191"/>
    </source>
</evidence>
<organism evidence="2 3">
    <name type="scientific">Aerosakkonema funiforme FACHB-1375</name>
    <dbReference type="NCBI Taxonomy" id="2949571"/>
    <lineage>
        <taxon>Bacteria</taxon>
        <taxon>Bacillati</taxon>
        <taxon>Cyanobacteriota</taxon>
        <taxon>Cyanophyceae</taxon>
        <taxon>Oscillatoriophycideae</taxon>
        <taxon>Aerosakkonematales</taxon>
        <taxon>Aerosakkonemataceae</taxon>
        <taxon>Aerosakkonema</taxon>
    </lineage>
</organism>
<dbReference type="InterPro" id="IPR027417">
    <property type="entry name" value="P-loop_NTPase"/>
</dbReference>
<comment type="caution">
    <text evidence="2">The sequence shown here is derived from an EMBL/GenBank/DDBJ whole genome shotgun (WGS) entry which is preliminary data.</text>
</comment>